<dbReference type="Gene3D" id="3.40.50.300">
    <property type="entry name" value="P-loop containing nucleotide triphosphate hydrolases"/>
    <property type="match status" value="2"/>
</dbReference>
<evidence type="ECO:0000256" key="8">
    <source>
        <dbReference type="ARBA" id="ARBA00023187"/>
    </source>
</evidence>
<keyword evidence="5" id="KW-0378">Hydrolase</keyword>
<dbReference type="Pfam" id="PF04408">
    <property type="entry name" value="WHD_HA2"/>
    <property type="match status" value="1"/>
</dbReference>
<dbReference type="Gene3D" id="1.20.1250.20">
    <property type="entry name" value="MFS general substrate transporter like domains"/>
    <property type="match status" value="1"/>
</dbReference>
<dbReference type="Pfam" id="PF00271">
    <property type="entry name" value="Helicase_C"/>
    <property type="match status" value="1"/>
</dbReference>
<keyword evidence="3" id="KW-0507">mRNA processing</keyword>
<feature type="region of interest" description="Disordered" evidence="11">
    <location>
        <begin position="1"/>
        <end position="40"/>
    </location>
</feature>
<dbReference type="CDD" id="cd06174">
    <property type="entry name" value="MFS"/>
    <property type="match status" value="1"/>
</dbReference>
<feature type="transmembrane region" description="Helical" evidence="12">
    <location>
        <begin position="1185"/>
        <end position="1209"/>
    </location>
</feature>
<dbReference type="GO" id="GO:0003724">
    <property type="term" value="F:RNA helicase activity"/>
    <property type="evidence" value="ECO:0007669"/>
    <property type="project" value="UniProtKB-EC"/>
</dbReference>
<evidence type="ECO:0000313" key="15">
    <source>
        <dbReference type="EMBL" id="KAF4653733.1"/>
    </source>
</evidence>
<evidence type="ECO:0000256" key="6">
    <source>
        <dbReference type="ARBA" id="ARBA00022806"/>
    </source>
</evidence>
<dbReference type="GO" id="GO:0016787">
    <property type="term" value="F:hydrolase activity"/>
    <property type="evidence" value="ECO:0007669"/>
    <property type="project" value="UniProtKB-KW"/>
</dbReference>
<dbReference type="GO" id="GO:0071006">
    <property type="term" value="C:U2-type catalytic step 1 spliceosome"/>
    <property type="evidence" value="ECO:0007669"/>
    <property type="project" value="UniProtKB-ARBA"/>
</dbReference>
<keyword evidence="12" id="KW-1133">Transmembrane helix</keyword>
<feature type="transmembrane region" description="Helical" evidence="12">
    <location>
        <begin position="1246"/>
        <end position="1268"/>
    </location>
</feature>
<organism evidence="15 16">
    <name type="scientific">Perkinsus olseni</name>
    <name type="common">Perkinsus atlanticus</name>
    <dbReference type="NCBI Taxonomy" id="32597"/>
    <lineage>
        <taxon>Eukaryota</taxon>
        <taxon>Sar</taxon>
        <taxon>Alveolata</taxon>
        <taxon>Perkinsozoa</taxon>
        <taxon>Perkinsea</taxon>
        <taxon>Perkinsida</taxon>
        <taxon>Perkinsidae</taxon>
        <taxon>Perkinsus</taxon>
    </lineage>
</organism>
<dbReference type="GO" id="GO:0003723">
    <property type="term" value="F:RNA binding"/>
    <property type="evidence" value="ECO:0007669"/>
    <property type="project" value="TreeGrafter"/>
</dbReference>
<dbReference type="Proteomes" id="UP000572268">
    <property type="component" value="Unassembled WGS sequence"/>
</dbReference>
<feature type="transmembrane region" description="Helical" evidence="12">
    <location>
        <begin position="976"/>
        <end position="996"/>
    </location>
</feature>
<feature type="compositionally biased region" description="Basic and acidic residues" evidence="11">
    <location>
        <begin position="16"/>
        <end position="40"/>
    </location>
</feature>
<evidence type="ECO:0000259" key="13">
    <source>
        <dbReference type="PROSITE" id="PS51192"/>
    </source>
</evidence>
<dbReference type="GO" id="GO:0008380">
    <property type="term" value="P:RNA splicing"/>
    <property type="evidence" value="ECO:0007669"/>
    <property type="project" value="UniProtKB-KW"/>
</dbReference>
<evidence type="ECO:0000256" key="5">
    <source>
        <dbReference type="ARBA" id="ARBA00022801"/>
    </source>
</evidence>
<dbReference type="SMART" id="SM00487">
    <property type="entry name" value="DEXDc"/>
    <property type="match status" value="1"/>
</dbReference>
<feature type="domain" description="Helicase ATP-binding" evidence="13">
    <location>
        <begin position="280"/>
        <end position="443"/>
    </location>
</feature>
<dbReference type="InterPro" id="IPR027417">
    <property type="entry name" value="P-loop_NTPase"/>
</dbReference>
<proteinExistence type="predicted"/>
<dbReference type="CDD" id="cd18791">
    <property type="entry name" value="SF2_C_RHA"/>
    <property type="match status" value="1"/>
</dbReference>
<feature type="compositionally biased region" description="Low complexity" evidence="11">
    <location>
        <begin position="1"/>
        <end position="10"/>
    </location>
</feature>
<dbReference type="Pfam" id="PF21010">
    <property type="entry name" value="HA2_C"/>
    <property type="match status" value="1"/>
</dbReference>
<reference evidence="15 16" key="1">
    <citation type="submission" date="2020-04" db="EMBL/GenBank/DDBJ databases">
        <title>Perkinsus olseni comparative genomics.</title>
        <authorList>
            <person name="Bogema D.R."/>
        </authorList>
    </citation>
    <scope>NUCLEOTIDE SEQUENCE [LARGE SCALE GENOMIC DNA]</scope>
    <source>
        <strain evidence="15">ATCC PRA-31</strain>
    </source>
</reference>
<keyword evidence="12" id="KW-0812">Transmembrane</keyword>
<dbReference type="EC" id="3.6.4.13" evidence="2"/>
<evidence type="ECO:0000256" key="11">
    <source>
        <dbReference type="SAM" id="MobiDB-lite"/>
    </source>
</evidence>
<dbReference type="FunFam" id="3.40.50.300:FF:000726">
    <property type="entry name" value="Pre-mRNA-splicing factor ATP-dependent RNA helicase"/>
    <property type="match status" value="1"/>
</dbReference>
<dbReference type="GO" id="GO:0006397">
    <property type="term" value="P:mRNA processing"/>
    <property type="evidence" value="ECO:0007669"/>
    <property type="project" value="UniProtKB-KW"/>
</dbReference>
<dbReference type="InterPro" id="IPR002464">
    <property type="entry name" value="DNA/RNA_helicase_DEAH_CS"/>
</dbReference>
<keyword evidence="6" id="KW-0347">Helicase</keyword>
<dbReference type="FunFam" id="1.20.120.1080:FF:000001">
    <property type="entry name" value="Pre-mRNA-splicing factor ATP-dependent RNA helicase"/>
    <property type="match status" value="1"/>
</dbReference>
<comment type="caution">
    <text evidence="15">The sequence shown here is derived from an EMBL/GenBank/DDBJ whole genome shotgun (WGS) entry which is preliminary data.</text>
</comment>
<dbReference type="InterPro" id="IPR048333">
    <property type="entry name" value="HA2_WH"/>
</dbReference>
<dbReference type="InterPro" id="IPR007502">
    <property type="entry name" value="Helicase-assoc_dom"/>
</dbReference>
<dbReference type="InterPro" id="IPR036259">
    <property type="entry name" value="MFS_trans_sf"/>
</dbReference>
<evidence type="ECO:0000256" key="1">
    <source>
        <dbReference type="ARBA" id="ARBA00004123"/>
    </source>
</evidence>
<evidence type="ECO:0000259" key="14">
    <source>
        <dbReference type="PROSITE" id="PS51194"/>
    </source>
</evidence>
<feature type="transmembrane region" description="Helical" evidence="12">
    <location>
        <begin position="1155"/>
        <end position="1179"/>
    </location>
</feature>
<feature type="domain" description="Helicase C-terminal" evidence="14">
    <location>
        <begin position="468"/>
        <end position="642"/>
    </location>
</feature>
<dbReference type="GO" id="GO:0022857">
    <property type="term" value="F:transmembrane transporter activity"/>
    <property type="evidence" value="ECO:0007669"/>
    <property type="project" value="InterPro"/>
</dbReference>
<keyword evidence="8" id="KW-0508">mRNA splicing</keyword>
<dbReference type="GO" id="GO:0071013">
    <property type="term" value="C:catalytic step 2 spliceosome"/>
    <property type="evidence" value="ECO:0007669"/>
    <property type="project" value="TreeGrafter"/>
</dbReference>
<evidence type="ECO:0000256" key="4">
    <source>
        <dbReference type="ARBA" id="ARBA00022741"/>
    </source>
</evidence>
<feature type="transmembrane region" description="Helical" evidence="12">
    <location>
        <begin position="1069"/>
        <end position="1088"/>
    </location>
</feature>
<dbReference type="SUPFAM" id="SSF52540">
    <property type="entry name" value="P-loop containing nucleoside triphosphate hydrolases"/>
    <property type="match status" value="1"/>
</dbReference>
<dbReference type="InterPro" id="IPR014001">
    <property type="entry name" value="Helicase_ATP-bd"/>
</dbReference>
<evidence type="ECO:0000256" key="7">
    <source>
        <dbReference type="ARBA" id="ARBA00022840"/>
    </source>
</evidence>
<dbReference type="InterPro" id="IPR011709">
    <property type="entry name" value="DEAD-box_helicase_OB_fold"/>
</dbReference>
<evidence type="ECO:0000256" key="10">
    <source>
        <dbReference type="ARBA" id="ARBA00047984"/>
    </source>
</evidence>
<feature type="transmembrane region" description="Helical" evidence="12">
    <location>
        <begin position="1221"/>
        <end position="1240"/>
    </location>
</feature>
<name>A0A7J6L2A2_PEROL</name>
<dbReference type="PANTHER" id="PTHR18934">
    <property type="entry name" value="ATP-DEPENDENT RNA HELICASE"/>
    <property type="match status" value="1"/>
</dbReference>
<dbReference type="Pfam" id="PF07717">
    <property type="entry name" value="OB_NTP_bind"/>
    <property type="match status" value="1"/>
</dbReference>
<dbReference type="SMART" id="SM00847">
    <property type="entry name" value="HA2"/>
    <property type="match status" value="1"/>
</dbReference>
<keyword evidence="4" id="KW-0547">Nucleotide-binding</keyword>
<evidence type="ECO:0000256" key="12">
    <source>
        <dbReference type="SAM" id="Phobius"/>
    </source>
</evidence>
<dbReference type="InterPro" id="IPR001650">
    <property type="entry name" value="Helicase_C-like"/>
</dbReference>
<dbReference type="FunFam" id="3.40.50.300:FF:000007">
    <property type="entry name" value="Pre-mRNA-splicing factor ATP-dependent RNA helicase"/>
    <property type="match status" value="1"/>
</dbReference>
<dbReference type="PROSITE" id="PS00690">
    <property type="entry name" value="DEAH_ATP_HELICASE"/>
    <property type="match status" value="1"/>
</dbReference>
<feature type="transmembrane region" description="Helical" evidence="12">
    <location>
        <begin position="1309"/>
        <end position="1329"/>
    </location>
</feature>
<dbReference type="Pfam" id="PF07690">
    <property type="entry name" value="MFS_1"/>
    <property type="match status" value="1"/>
</dbReference>
<feature type="transmembrane region" description="Helical" evidence="12">
    <location>
        <begin position="1280"/>
        <end position="1303"/>
    </location>
</feature>
<dbReference type="SMART" id="SM00490">
    <property type="entry name" value="HELICc"/>
    <property type="match status" value="1"/>
</dbReference>
<feature type="non-terminal residue" evidence="15">
    <location>
        <position position="1480"/>
    </location>
</feature>
<evidence type="ECO:0000313" key="16">
    <source>
        <dbReference type="Proteomes" id="UP000572268"/>
    </source>
</evidence>
<sequence>MEGQSSSSSSGHKRRREGEKKKDGQQEHSGHSDEMRAAFERARVESRRAYLDKREADIELLRKKQFRALDDVYSTGAADKRIRGELEQDKYLYDQALHNKAMRGKDLTGNYMMPDVQDEFEQKKGQLSQREQRVQALTRARYDDDVDKYEKSEQQLLEERQMHAGTFRVGPVRGEDKKEEEDPYQLILDNQIKFVESEIHGGDMSSVKLEGDKKEKLAKVKYLKTESGGVVKMEDGEVAKSALQRMSAKEKAALIAEARKVKLQHDRRSLPIFKYRDDLIEAVKKYPVLVLVGETGSGKTTQMPQYLHEAGYTKFGKIGCTQPRRVAAMSVAARVSDEMGVKLGHEVGYSIRFEDKTSDSTIIKYMTDGMLLREFLGEPDLASYSIMIIDEAHERTLHTDILFGLVKDLLAFRKDFKVIISSATIDAQKFSMYFENAPIFNVPGRRYPVTIHYTIAPEANYIEAAVTTVLQIHLTQPLNGDVLVFMPGQQEIEDAMELITFRTRGLGSRMAELRVLPIYASLPTDMQAKIFEPTPPGARKAIIATNIAETSLTIDNIVYVVDPGFCKQTGYNPKTGMESLQEVPCSRASADQRAGRAGRVRAGKSFRLFTRWAFEHEMDAQNAPEILRTNLGGVVLMMKSIGIDDLLNFDFMDPPPPQTLAKALEQLYALQALSSTGQLTKLGRRMATLPMDPCMSKAILAADKLKCVDEVIVITAMLSVGNTVFFCPKDKKLHAEQARKSFQSPAGDHFTLLKVYRDWEGTNHSQHWCNENFVQYRSMTRARDIKEQIEHLTELVEVDRSSDPHNINAIRKSIAAGYFSNAARLNKNGSYRTVKSPHTVEIHPMSAMFKKAAQVVIYNELVLTTKEFMRNVIQVLPEELMEASPDYYKAEDFGGQKNIKGIPKMANATAVSRTVKNYSMTEKSKVSNTKLLRATPPRLRVDFAIAMMCIFTDFLGDSLLAPGYELFIKEHGIKGMGFGLAVSIITMSYIVGRCFASTVMGPVSDYTGRWNTLMVCTLLQAVGFLLQALSWSFWSLVGFRFFTGFVGGTRVIIIVYITDWISERNMLTFWMSFIPIVSSVSSFAGPFADQSHPLNPAYAGLALNATSFLLVLLFMRKSPKDAGLRISTSRRSEVASSVSSKASNAFGPLVEWKAILLWFLVCGISSAGTQGWSVLLVTIQKELGLSSLVLGSISGWCGLMIIAGQLLVLPILFHRLKFSEGAVVVFGFALSPFIIVLGFVTNLWVAITIGSLFSLGIPLIMTMGFAVFSRLCDPSRKSIIMGLLSLDLNVFKIMSILLSGILYDKDKRTPYIMLFGLVVVGIFAGFAIMKAMPNALRRRSRVKRWLNHRLGFGNEERQGDALALPSGSVSKGEIDVVLDWVKSCVYFTPRMVAENKGDIVPDLVKSLLGRWTTAMLEQHGYVNWYECDREIVLLLEAGFPQLRLEPQHARLMRLQDFYQAILHHSAACEAYADALSTTKD</sequence>
<dbReference type="Gene3D" id="1.20.120.1080">
    <property type="match status" value="1"/>
</dbReference>
<keyword evidence="7" id="KW-0067">ATP-binding</keyword>
<dbReference type="InterPro" id="IPR011701">
    <property type="entry name" value="MFS"/>
</dbReference>
<dbReference type="EMBL" id="JABANN010000782">
    <property type="protein sequence ID" value="KAF4653733.1"/>
    <property type="molecule type" value="Genomic_DNA"/>
</dbReference>
<accession>A0A7J6L2A2</accession>
<comment type="subcellular location">
    <subcellularLocation>
        <location evidence="1">Nucleus</location>
    </subcellularLocation>
</comment>
<feature type="transmembrane region" description="Helical" evidence="12">
    <location>
        <begin position="1037"/>
        <end position="1057"/>
    </location>
</feature>
<dbReference type="SUPFAM" id="SSF103473">
    <property type="entry name" value="MFS general substrate transporter"/>
    <property type="match status" value="1"/>
</dbReference>
<feature type="transmembrane region" description="Helical" evidence="12">
    <location>
        <begin position="1094"/>
        <end position="1115"/>
    </location>
</feature>
<dbReference type="PANTHER" id="PTHR18934:SF83">
    <property type="entry name" value="PRE-MRNA-SPLICING FACTOR ATP-DEPENDENT RNA HELICASE DHX16"/>
    <property type="match status" value="1"/>
</dbReference>
<gene>
    <name evidence="15" type="ORF">FOL46_009043</name>
</gene>
<evidence type="ECO:0000256" key="9">
    <source>
        <dbReference type="ARBA" id="ARBA00023242"/>
    </source>
</evidence>
<keyword evidence="9" id="KW-0539">Nucleus</keyword>
<comment type="catalytic activity">
    <reaction evidence="10">
        <text>ATP + H2O = ADP + phosphate + H(+)</text>
        <dbReference type="Rhea" id="RHEA:13065"/>
        <dbReference type="ChEBI" id="CHEBI:15377"/>
        <dbReference type="ChEBI" id="CHEBI:15378"/>
        <dbReference type="ChEBI" id="CHEBI:30616"/>
        <dbReference type="ChEBI" id="CHEBI:43474"/>
        <dbReference type="ChEBI" id="CHEBI:456216"/>
        <dbReference type="EC" id="3.6.4.13"/>
    </reaction>
</comment>
<dbReference type="GO" id="GO:0005524">
    <property type="term" value="F:ATP binding"/>
    <property type="evidence" value="ECO:0007669"/>
    <property type="project" value="UniProtKB-KW"/>
</dbReference>
<protein>
    <recommendedName>
        <fullName evidence="2">RNA helicase</fullName>
        <ecNumber evidence="2">3.6.4.13</ecNumber>
    </recommendedName>
</protein>
<keyword evidence="12" id="KW-0472">Membrane</keyword>
<evidence type="ECO:0000256" key="2">
    <source>
        <dbReference type="ARBA" id="ARBA00012552"/>
    </source>
</evidence>
<evidence type="ECO:0000256" key="3">
    <source>
        <dbReference type="ARBA" id="ARBA00022664"/>
    </source>
</evidence>
<dbReference type="PROSITE" id="PS51194">
    <property type="entry name" value="HELICASE_CTER"/>
    <property type="match status" value="1"/>
</dbReference>
<feature type="transmembrane region" description="Helical" evidence="12">
    <location>
        <begin position="1008"/>
        <end position="1031"/>
    </location>
</feature>
<dbReference type="PROSITE" id="PS51192">
    <property type="entry name" value="HELICASE_ATP_BIND_1"/>
    <property type="match status" value="1"/>
</dbReference>